<keyword evidence="2" id="KW-1185">Reference proteome</keyword>
<reference evidence="1" key="1">
    <citation type="submission" date="2023-04" db="EMBL/GenBank/DDBJ databases">
        <title>Draft Genome sequencing of Naganishia species isolated from polar environments using Oxford Nanopore Technology.</title>
        <authorList>
            <person name="Leo P."/>
            <person name="Venkateswaran K."/>
        </authorList>
    </citation>
    <scope>NUCLEOTIDE SEQUENCE</scope>
    <source>
        <strain evidence="1">MNA-CCFEE 5425</strain>
    </source>
</reference>
<name>A0ACC2XLN4_9TREE</name>
<sequence length="270" mass="30332">MPSKLYTEDPAKASPDAPMPLTRVDDQSPNKAIVPLNLFTLSEKPLSVNVSFDLSENMDHVVWQRAISAAFVHPEVQKRLESIHKSYIGPFLTDTDPKGNKFKAMAIFEMLTGLSADVTEQPCAQNGNTIDKSSTPMFEKLGKAEDDLMWTWFFKDITEMNRDGTLIYPPTVLFSSDQKLRSVTIPDSSDLFIFNLEDPTKPDADKDAQGIPIEYPLKQVEGMLVWAVRQKDLSLPLNSTSTQEIIRKKALTHDAYYQNGPWDPLPALKV</sequence>
<gene>
    <name evidence="1" type="ORF">QFC22_000732</name>
</gene>
<evidence type="ECO:0000313" key="2">
    <source>
        <dbReference type="Proteomes" id="UP001243375"/>
    </source>
</evidence>
<protein>
    <submittedName>
        <fullName evidence="1">Uncharacterized protein</fullName>
    </submittedName>
</protein>
<dbReference type="EMBL" id="JASBWU010000002">
    <property type="protein sequence ID" value="KAJ9123941.1"/>
    <property type="molecule type" value="Genomic_DNA"/>
</dbReference>
<evidence type="ECO:0000313" key="1">
    <source>
        <dbReference type="EMBL" id="KAJ9123941.1"/>
    </source>
</evidence>
<accession>A0ACC2XLN4</accession>
<proteinExistence type="predicted"/>
<organism evidence="1 2">
    <name type="scientific">Naganishia vaughanmartiniae</name>
    <dbReference type="NCBI Taxonomy" id="1424756"/>
    <lineage>
        <taxon>Eukaryota</taxon>
        <taxon>Fungi</taxon>
        <taxon>Dikarya</taxon>
        <taxon>Basidiomycota</taxon>
        <taxon>Agaricomycotina</taxon>
        <taxon>Tremellomycetes</taxon>
        <taxon>Filobasidiales</taxon>
        <taxon>Filobasidiaceae</taxon>
        <taxon>Naganishia</taxon>
    </lineage>
</organism>
<comment type="caution">
    <text evidence="1">The sequence shown here is derived from an EMBL/GenBank/DDBJ whole genome shotgun (WGS) entry which is preliminary data.</text>
</comment>
<dbReference type="Proteomes" id="UP001243375">
    <property type="component" value="Unassembled WGS sequence"/>
</dbReference>